<keyword evidence="17" id="KW-1185">Reference proteome</keyword>
<dbReference type="GO" id="GO:0004413">
    <property type="term" value="F:homoserine kinase activity"/>
    <property type="evidence" value="ECO:0007669"/>
    <property type="project" value="UniProtKB-EC"/>
</dbReference>
<comment type="subcellular location">
    <subcellularLocation>
        <location evidence="13">Cytoplasm</location>
    </subcellularLocation>
</comment>
<evidence type="ECO:0000256" key="11">
    <source>
        <dbReference type="ARBA" id="ARBA00049375"/>
    </source>
</evidence>
<comment type="catalytic activity">
    <reaction evidence="11 13">
        <text>L-homoserine + ATP = O-phospho-L-homoserine + ADP + H(+)</text>
        <dbReference type="Rhea" id="RHEA:13985"/>
        <dbReference type="ChEBI" id="CHEBI:15378"/>
        <dbReference type="ChEBI" id="CHEBI:30616"/>
        <dbReference type="ChEBI" id="CHEBI:57476"/>
        <dbReference type="ChEBI" id="CHEBI:57590"/>
        <dbReference type="ChEBI" id="CHEBI:456216"/>
        <dbReference type="EC" id="2.7.1.39"/>
    </reaction>
</comment>
<evidence type="ECO:0000256" key="10">
    <source>
        <dbReference type="ARBA" id="ARBA00022840"/>
    </source>
</evidence>
<evidence type="ECO:0000256" key="7">
    <source>
        <dbReference type="ARBA" id="ARBA00022697"/>
    </source>
</evidence>
<dbReference type="Proteomes" id="UP001284601">
    <property type="component" value="Unassembled WGS sequence"/>
</dbReference>
<dbReference type="InterPro" id="IPR006203">
    <property type="entry name" value="GHMP_knse_ATP-bd_CS"/>
</dbReference>
<evidence type="ECO:0000256" key="9">
    <source>
        <dbReference type="ARBA" id="ARBA00022777"/>
    </source>
</evidence>
<evidence type="ECO:0000256" key="6">
    <source>
        <dbReference type="ARBA" id="ARBA00022679"/>
    </source>
</evidence>
<dbReference type="Pfam" id="PF00288">
    <property type="entry name" value="GHMP_kinases_N"/>
    <property type="match status" value="1"/>
</dbReference>
<dbReference type="SUPFAM" id="SSF54211">
    <property type="entry name" value="Ribosomal protein S5 domain 2-like"/>
    <property type="match status" value="1"/>
</dbReference>
<dbReference type="Pfam" id="PF08544">
    <property type="entry name" value="GHMP_kinases_C"/>
    <property type="match status" value="1"/>
</dbReference>
<dbReference type="EC" id="2.7.1.39" evidence="3 13"/>
<feature type="domain" description="GHMP kinase C-terminal" evidence="15">
    <location>
        <begin position="190"/>
        <end position="261"/>
    </location>
</feature>
<evidence type="ECO:0000259" key="14">
    <source>
        <dbReference type="Pfam" id="PF00288"/>
    </source>
</evidence>
<dbReference type="RefSeq" id="WP_318596474.1">
    <property type="nucleotide sequence ID" value="NZ_JAWSTH010000013.1"/>
</dbReference>
<dbReference type="Gene3D" id="3.30.230.10">
    <property type="match status" value="1"/>
</dbReference>
<dbReference type="InterPro" id="IPR000870">
    <property type="entry name" value="Homoserine_kinase"/>
</dbReference>
<dbReference type="HAMAP" id="MF_00384">
    <property type="entry name" value="Homoser_kinase"/>
    <property type="match status" value="1"/>
</dbReference>
<keyword evidence="8 13" id="KW-0547">Nucleotide-binding</keyword>
<dbReference type="PRINTS" id="PR00958">
    <property type="entry name" value="HOMSERKINASE"/>
</dbReference>
<dbReference type="PIRSF" id="PIRSF000676">
    <property type="entry name" value="Homoser_kin"/>
    <property type="match status" value="1"/>
</dbReference>
<dbReference type="InterPro" id="IPR013750">
    <property type="entry name" value="GHMP_kinase_C_dom"/>
</dbReference>
<comment type="pathway">
    <text evidence="1 13">Amino-acid biosynthesis; L-threonine biosynthesis; L-threonine from L-aspartate: step 4/5.</text>
</comment>
<comment type="caution">
    <text evidence="16">The sequence shown here is derived from an EMBL/GenBank/DDBJ whole genome shotgun (WGS) entry which is preliminary data.</text>
</comment>
<evidence type="ECO:0000256" key="4">
    <source>
        <dbReference type="ARBA" id="ARBA00017858"/>
    </source>
</evidence>
<evidence type="ECO:0000256" key="13">
    <source>
        <dbReference type="HAMAP-Rule" id="MF_00384"/>
    </source>
</evidence>
<comment type="similarity">
    <text evidence="2 13">Belongs to the GHMP kinase family. Homoserine kinase subfamily.</text>
</comment>
<evidence type="ECO:0000256" key="2">
    <source>
        <dbReference type="ARBA" id="ARBA00007370"/>
    </source>
</evidence>
<keyword evidence="6 13" id="KW-0808">Transferase</keyword>
<evidence type="ECO:0000256" key="1">
    <source>
        <dbReference type="ARBA" id="ARBA00005015"/>
    </source>
</evidence>
<comment type="function">
    <text evidence="12 13">Catalyzes the ATP-dependent phosphorylation of L-homoserine to L-homoserine phosphate.</text>
</comment>
<protein>
    <recommendedName>
        <fullName evidence="4 13">Homoserine kinase</fullName>
        <shortName evidence="13">HK</shortName>
        <shortName evidence="13">HSK</shortName>
        <ecNumber evidence="3 13">2.7.1.39</ecNumber>
    </recommendedName>
</protein>
<gene>
    <name evidence="13 16" type="primary">thrB</name>
    <name evidence="16" type="ORF">R7226_07675</name>
</gene>
<evidence type="ECO:0000256" key="3">
    <source>
        <dbReference type="ARBA" id="ARBA00012078"/>
    </source>
</evidence>
<dbReference type="InterPro" id="IPR020568">
    <property type="entry name" value="Ribosomal_Su5_D2-typ_SF"/>
</dbReference>
<dbReference type="InterPro" id="IPR006204">
    <property type="entry name" value="GHMP_kinase_N_dom"/>
</dbReference>
<dbReference type="SUPFAM" id="SSF55060">
    <property type="entry name" value="GHMP Kinase, C-terminal domain"/>
    <property type="match status" value="1"/>
</dbReference>
<evidence type="ECO:0000313" key="16">
    <source>
        <dbReference type="EMBL" id="MDW5594209.1"/>
    </source>
</evidence>
<evidence type="ECO:0000256" key="12">
    <source>
        <dbReference type="ARBA" id="ARBA00049954"/>
    </source>
</evidence>
<reference evidence="17" key="1">
    <citation type="submission" date="2023-07" db="EMBL/GenBank/DDBJ databases">
        <title>Conexibacter stalactiti sp. nov., isolated from stalactites in a lava cave and emended description of the genus Conexibacter.</title>
        <authorList>
            <person name="Lee S.D."/>
        </authorList>
    </citation>
    <scope>NUCLEOTIDE SEQUENCE [LARGE SCALE GENOMIC DNA]</scope>
    <source>
        <strain evidence="17">KCTC 39840</strain>
    </source>
</reference>
<dbReference type="EMBL" id="JAWSTH010000013">
    <property type="protein sequence ID" value="MDW5594209.1"/>
    <property type="molecule type" value="Genomic_DNA"/>
</dbReference>
<keyword evidence="13" id="KW-0963">Cytoplasm</keyword>
<evidence type="ECO:0000256" key="8">
    <source>
        <dbReference type="ARBA" id="ARBA00022741"/>
    </source>
</evidence>
<sequence>MDRRRVVRVPASSANLGPGFDVLAAALSLRLEVEVVETGRFAIETDLDIARDRRNLCVRAFERLHPSTDFTFRIRSEIPLSGGLGSSAAAIVAGLTAADHLFELDADVFKLACEVEGHPDNVAAALYGGVVICADGEVTRIDPPTGLEGLLVVPHEAVRTAAARAALPAEVPMGDAVHNVAHVALLTLGLARGDWELVGRGLDDRLHQPHRAHLYPKSAELVRDARSLGALGATISGAGPTVLVWSHYEQTAAVAEALRARAAGWARVFRVPFETQGADVVALG</sequence>
<dbReference type="InterPro" id="IPR014721">
    <property type="entry name" value="Ribsml_uS5_D2-typ_fold_subgr"/>
</dbReference>
<feature type="binding site" evidence="13">
    <location>
        <begin position="79"/>
        <end position="89"/>
    </location>
    <ligand>
        <name>ATP</name>
        <dbReference type="ChEBI" id="CHEBI:30616"/>
    </ligand>
</feature>
<dbReference type="PANTHER" id="PTHR20861">
    <property type="entry name" value="HOMOSERINE/4-DIPHOSPHOCYTIDYL-2-C-METHYL-D-ERYTHRITOL KINASE"/>
    <property type="match status" value="1"/>
</dbReference>
<name>A0ABU4HNC3_9ACTN</name>
<organism evidence="16 17">
    <name type="scientific">Conexibacter stalactiti</name>
    <dbReference type="NCBI Taxonomy" id="1940611"/>
    <lineage>
        <taxon>Bacteria</taxon>
        <taxon>Bacillati</taxon>
        <taxon>Actinomycetota</taxon>
        <taxon>Thermoleophilia</taxon>
        <taxon>Solirubrobacterales</taxon>
        <taxon>Conexibacteraceae</taxon>
        <taxon>Conexibacter</taxon>
    </lineage>
</organism>
<dbReference type="NCBIfam" id="TIGR00191">
    <property type="entry name" value="thrB"/>
    <property type="match status" value="1"/>
</dbReference>
<proteinExistence type="inferred from homology"/>
<dbReference type="Gene3D" id="3.30.70.890">
    <property type="entry name" value="GHMP kinase, C-terminal domain"/>
    <property type="match status" value="1"/>
</dbReference>
<keyword evidence="9 13" id="KW-0418">Kinase</keyword>
<dbReference type="InterPro" id="IPR036554">
    <property type="entry name" value="GHMP_kinase_C_sf"/>
</dbReference>
<evidence type="ECO:0000259" key="15">
    <source>
        <dbReference type="Pfam" id="PF08544"/>
    </source>
</evidence>
<keyword evidence="10 13" id="KW-0067">ATP-binding</keyword>
<keyword evidence="5 13" id="KW-0028">Amino-acid biosynthesis</keyword>
<keyword evidence="7 13" id="KW-0791">Threonine biosynthesis</keyword>
<dbReference type="PANTHER" id="PTHR20861:SF1">
    <property type="entry name" value="HOMOSERINE KINASE"/>
    <property type="match status" value="1"/>
</dbReference>
<dbReference type="PROSITE" id="PS00627">
    <property type="entry name" value="GHMP_KINASES_ATP"/>
    <property type="match status" value="1"/>
</dbReference>
<evidence type="ECO:0000256" key="5">
    <source>
        <dbReference type="ARBA" id="ARBA00022605"/>
    </source>
</evidence>
<accession>A0ABU4HNC3</accession>
<evidence type="ECO:0000313" key="17">
    <source>
        <dbReference type="Proteomes" id="UP001284601"/>
    </source>
</evidence>
<feature type="domain" description="GHMP kinase N-terminal" evidence="14">
    <location>
        <begin position="55"/>
        <end position="129"/>
    </location>
</feature>